<feature type="signal peptide" evidence="1">
    <location>
        <begin position="1"/>
        <end position="19"/>
    </location>
</feature>
<keyword evidence="1" id="KW-0732">Signal</keyword>
<dbReference type="PROSITE" id="PS51257">
    <property type="entry name" value="PROKAR_LIPOPROTEIN"/>
    <property type="match status" value="1"/>
</dbReference>
<comment type="caution">
    <text evidence="2">The sequence shown here is derived from an EMBL/GenBank/DDBJ whole genome shotgun (WGS) entry which is preliminary data.</text>
</comment>
<name>A0A2J0L3Z6_9BACT</name>
<dbReference type="AlphaFoldDB" id="A0A2J0L3Z6"/>
<evidence type="ECO:0008006" key="4">
    <source>
        <dbReference type="Google" id="ProtNLM"/>
    </source>
</evidence>
<evidence type="ECO:0000313" key="3">
    <source>
        <dbReference type="Proteomes" id="UP000230052"/>
    </source>
</evidence>
<sequence length="111" mass="12275">MTKVLVVFCILSIFLVGCAGIEPPTPEQVINNPLGTDPLRVGMTKDEVVSIWGKPDVVNQAGLSKGLGGTKKEEWAYYPEYSNVPIPVSKGYMKKTKYLYFDGNNLVQIHE</sequence>
<accession>A0A2J0L3Z6</accession>
<feature type="chain" id="PRO_5014334323" description="Lipoprotein SmpA/OmlA domain-containing protein" evidence="1">
    <location>
        <begin position="20"/>
        <end position="111"/>
    </location>
</feature>
<evidence type="ECO:0000256" key="1">
    <source>
        <dbReference type="SAM" id="SignalP"/>
    </source>
</evidence>
<gene>
    <name evidence="2" type="ORF">COS99_06485</name>
</gene>
<reference evidence="2 3" key="1">
    <citation type="submission" date="2017-09" db="EMBL/GenBank/DDBJ databases">
        <title>Depth-based differentiation of microbial function through sediment-hosted aquifers and enrichment of novel symbionts in the deep terrestrial subsurface.</title>
        <authorList>
            <person name="Probst A.J."/>
            <person name="Ladd B."/>
            <person name="Jarett J.K."/>
            <person name="Geller-Mcgrath D.E."/>
            <person name="Sieber C.M."/>
            <person name="Emerson J.B."/>
            <person name="Anantharaman K."/>
            <person name="Thomas B.C."/>
            <person name="Malmstrom R."/>
            <person name="Stieglmeier M."/>
            <person name="Klingl A."/>
            <person name="Woyke T."/>
            <person name="Ryan C.M."/>
            <person name="Banfield J.F."/>
        </authorList>
    </citation>
    <scope>NUCLEOTIDE SEQUENCE [LARGE SCALE GENOMIC DNA]</scope>
    <source>
        <strain evidence="2">CG07_land_8_20_14_0_80_42_15</strain>
    </source>
</reference>
<dbReference type="Proteomes" id="UP000230052">
    <property type="component" value="Unassembled WGS sequence"/>
</dbReference>
<proteinExistence type="predicted"/>
<dbReference type="EMBL" id="PEWV01000065">
    <property type="protein sequence ID" value="PIU41247.1"/>
    <property type="molecule type" value="Genomic_DNA"/>
</dbReference>
<evidence type="ECO:0000313" key="2">
    <source>
        <dbReference type="EMBL" id="PIU41247.1"/>
    </source>
</evidence>
<organism evidence="2 3">
    <name type="scientific">Candidatus Aquitaenariimonas noxiae</name>
    <dbReference type="NCBI Taxonomy" id="1974741"/>
    <lineage>
        <taxon>Bacteria</taxon>
        <taxon>Pseudomonadati</taxon>
        <taxon>Candidatus Omnitrophota</taxon>
        <taxon>Candidatus Aquitaenariimonas</taxon>
    </lineage>
</organism>
<protein>
    <recommendedName>
        <fullName evidence="4">Lipoprotein SmpA/OmlA domain-containing protein</fullName>
    </recommendedName>
</protein>